<dbReference type="CDD" id="cd11386">
    <property type="entry name" value="MCP_signal"/>
    <property type="match status" value="1"/>
</dbReference>
<dbReference type="PROSITE" id="PS50111">
    <property type="entry name" value="CHEMOTAXIS_TRANSDUC_2"/>
    <property type="match status" value="1"/>
</dbReference>
<dbReference type="SMART" id="SM00304">
    <property type="entry name" value="HAMP"/>
    <property type="match status" value="1"/>
</dbReference>
<dbReference type="SMART" id="SM01049">
    <property type="entry name" value="Cache_2"/>
    <property type="match status" value="1"/>
</dbReference>
<dbReference type="EMBL" id="AP023086">
    <property type="protein sequence ID" value="BCD98285.1"/>
    <property type="molecule type" value="Genomic_DNA"/>
</dbReference>
<dbReference type="FunFam" id="1.10.287.950:FF:000001">
    <property type="entry name" value="Methyl-accepting chemotaxis sensory transducer"/>
    <property type="match status" value="1"/>
</dbReference>
<dbReference type="SUPFAM" id="SSF58104">
    <property type="entry name" value="Methyl-accepting chemotaxis protein (MCP) signaling domain"/>
    <property type="match status" value="1"/>
</dbReference>
<comment type="subcellular location">
    <subcellularLocation>
        <location evidence="1">Cell membrane</location>
        <topology evidence="1">Multi-pass membrane protein</topology>
    </subcellularLocation>
</comment>
<feature type="transmembrane region" description="Helical" evidence="9">
    <location>
        <begin position="191"/>
        <end position="210"/>
    </location>
</feature>
<dbReference type="Pfam" id="PF00672">
    <property type="entry name" value="HAMP"/>
    <property type="match status" value="1"/>
</dbReference>
<dbReference type="PANTHER" id="PTHR32089:SF119">
    <property type="entry name" value="METHYL-ACCEPTING CHEMOTAXIS PROTEIN CTPL"/>
    <property type="match status" value="1"/>
</dbReference>
<proteinExistence type="inferred from homology"/>
<evidence type="ECO:0000256" key="5">
    <source>
        <dbReference type="ARBA" id="ARBA00023136"/>
    </source>
</evidence>
<dbReference type="CDD" id="cd06225">
    <property type="entry name" value="HAMP"/>
    <property type="match status" value="1"/>
</dbReference>
<feature type="transmembrane region" description="Helical" evidence="9">
    <location>
        <begin position="12"/>
        <end position="32"/>
    </location>
</feature>
<dbReference type="PANTHER" id="PTHR32089">
    <property type="entry name" value="METHYL-ACCEPTING CHEMOTAXIS PROTEIN MCPB"/>
    <property type="match status" value="1"/>
</dbReference>
<reference evidence="12 13" key="1">
    <citation type="journal article" date="2022" name="IScience">
        <title>An ultrasensitive nanofiber-based assay for enzymatic hydrolysis and deep-sea microbial degradation of cellulose.</title>
        <authorList>
            <person name="Tsudome M."/>
            <person name="Tachioka M."/>
            <person name="Miyazaki M."/>
            <person name="Uchimura K."/>
            <person name="Tsuda M."/>
            <person name="Takaki Y."/>
            <person name="Deguchi S."/>
        </authorList>
    </citation>
    <scope>NUCLEOTIDE SEQUENCE [LARGE SCALE GENOMIC DNA]</scope>
    <source>
        <strain evidence="12 13">GE09</strain>
    </source>
</reference>
<feature type="domain" description="HAMP" evidence="11">
    <location>
        <begin position="212"/>
        <end position="266"/>
    </location>
</feature>
<evidence type="ECO:0000256" key="9">
    <source>
        <dbReference type="SAM" id="Phobius"/>
    </source>
</evidence>
<evidence type="ECO:0000256" key="6">
    <source>
        <dbReference type="ARBA" id="ARBA00023224"/>
    </source>
</evidence>
<dbReference type="PROSITE" id="PS50885">
    <property type="entry name" value="HAMP"/>
    <property type="match status" value="1"/>
</dbReference>
<dbReference type="Pfam" id="PF17200">
    <property type="entry name" value="sCache_2"/>
    <property type="match status" value="1"/>
</dbReference>
<protein>
    <submittedName>
        <fullName evidence="12">Methyl-accepting chemotaxis protein</fullName>
    </submittedName>
</protein>
<evidence type="ECO:0000259" key="11">
    <source>
        <dbReference type="PROSITE" id="PS50885"/>
    </source>
</evidence>
<organism evidence="12 13">
    <name type="scientific">Marinagarivorans cellulosilyticus</name>
    <dbReference type="NCBI Taxonomy" id="2721545"/>
    <lineage>
        <taxon>Bacteria</taxon>
        <taxon>Pseudomonadati</taxon>
        <taxon>Pseudomonadota</taxon>
        <taxon>Gammaproteobacteria</taxon>
        <taxon>Cellvibrionales</taxon>
        <taxon>Cellvibrionaceae</taxon>
        <taxon>Marinagarivorans</taxon>
    </lineage>
</organism>
<dbReference type="InterPro" id="IPR003660">
    <property type="entry name" value="HAMP_dom"/>
</dbReference>
<evidence type="ECO:0000256" key="2">
    <source>
        <dbReference type="ARBA" id="ARBA00022475"/>
    </source>
</evidence>
<dbReference type="Pfam" id="PF00015">
    <property type="entry name" value="MCPsignal"/>
    <property type="match status" value="1"/>
</dbReference>
<dbReference type="KEGG" id="marq:MARGE09_P2486"/>
<dbReference type="InterPro" id="IPR033480">
    <property type="entry name" value="sCache_2"/>
</dbReference>
<comment type="similarity">
    <text evidence="7">Belongs to the methyl-accepting chemotaxis (MCP) protein family.</text>
</comment>
<name>A0AAN1WIQ2_9GAMM</name>
<dbReference type="Proteomes" id="UP001320119">
    <property type="component" value="Chromosome"/>
</dbReference>
<keyword evidence="2" id="KW-1003">Cell membrane</keyword>
<dbReference type="GO" id="GO:0005886">
    <property type="term" value="C:plasma membrane"/>
    <property type="evidence" value="ECO:0007669"/>
    <property type="project" value="UniProtKB-SubCell"/>
</dbReference>
<dbReference type="PRINTS" id="PR00260">
    <property type="entry name" value="CHEMTRNSDUCR"/>
</dbReference>
<evidence type="ECO:0000313" key="13">
    <source>
        <dbReference type="Proteomes" id="UP001320119"/>
    </source>
</evidence>
<evidence type="ECO:0000256" key="1">
    <source>
        <dbReference type="ARBA" id="ARBA00004651"/>
    </source>
</evidence>
<keyword evidence="3 9" id="KW-0812">Transmembrane</keyword>
<sequence length="543" mass="58697">MLLRKISISRRLVIQLLVIVVGLAVSLGVSLWQLKQALVNSKTDNTRMLVDAAYSVLEKHYKQYESGLVDEATAKAEAIEGINKLRYDGDNYFWVNDMHPNMITHPTKPQLNGQDISGVKDPNGKALFVAMVKVVRKHGQGSVDYMWPFPGSDKPVDKISYVKGFPQWGWIVGSGVYLDDVQVIFWRFAKILLSIGSVIVLFVAGLAYLISRSIKRPIDEVVDALNGIASGQGDLTKALPVAGNDELSLLASHFNAFTQKIRGLLLQVRGSTTQLNKTTDQLKDSFAQSVKAIEAQRRESAAVVSAMDEMLSASINIAQNAEQSASYVNQAETAANIGKDVVVKTSDLVQHVSSEFETTSEIIQNLANNSQTISKVSEVIRGIAEQTNLLALNAAIESARAGEQGRGFAVVADEVRTLAARTQDSTEEIRGMVESLTSGGVSAVAAMTAGREVTAQASASALKGAESLASVVEEMNNIALMINQTASAAEEQSLVSKSINQSVQNIVDATESTYLQFEKARESEQQLQSLSGQLSDLIGEFKL</sequence>
<dbReference type="SMART" id="SM00283">
    <property type="entry name" value="MA"/>
    <property type="match status" value="1"/>
</dbReference>
<evidence type="ECO:0000256" key="4">
    <source>
        <dbReference type="ARBA" id="ARBA00022989"/>
    </source>
</evidence>
<dbReference type="InterPro" id="IPR004089">
    <property type="entry name" value="MCPsignal_dom"/>
</dbReference>
<keyword evidence="5 9" id="KW-0472">Membrane</keyword>
<feature type="domain" description="Methyl-accepting transducer" evidence="10">
    <location>
        <begin position="271"/>
        <end position="507"/>
    </location>
</feature>
<dbReference type="Gene3D" id="3.30.450.20">
    <property type="entry name" value="PAS domain"/>
    <property type="match status" value="1"/>
</dbReference>
<dbReference type="GO" id="GO:0004888">
    <property type="term" value="F:transmembrane signaling receptor activity"/>
    <property type="evidence" value="ECO:0007669"/>
    <property type="project" value="InterPro"/>
</dbReference>
<evidence type="ECO:0000256" key="8">
    <source>
        <dbReference type="PROSITE-ProRule" id="PRU00284"/>
    </source>
</evidence>
<keyword evidence="13" id="KW-1185">Reference proteome</keyword>
<dbReference type="RefSeq" id="WP_236982524.1">
    <property type="nucleotide sequence ID" value="NZ_AP023086.1"/>
</dbReference>
<evidence type="ECO:0000256" key="7">
    <source>
        <dbReference type="ARBA" id="ARBA00029447"/>
    </source>
</evidence>
<dbReference type="AlphaFoldDB" id="A0AAN1WIQ2"/>
<accession>A0AAN1WIQ2</accession>
<keyword evidence="4 9" id="KW-1133">Transmembrane helix</keyword>
<evidence type="ECO:0000259" key="10">
    <source>
        <dbReference type="PROSITE" id="PS50111"/>
    </source>
</evidence>
<dbReference type="InterPro" id="IPR004090">
    <property type="entry name" value="Chemotax_Me-accpt_rcpt"/>
</dbReference>
<keyword evidence="6 8" id="KW-0807">Transducer</keyword>
<gene>
    <name evidence="12" type="ORF">MARGE09_P2486</name>
</gene>
<evidence type="ECO:0000256" key="3">
    <source>
        <dbReference type="ARBA" id="ARBA00022692"/>
    </source>
</evidence>
<dbReference type="Gene3D" id="1.10.287.950">
    <property type="entry name" value="Methyl-accepting chemotaxis protein"/>
    <property type="match status" value="1"/>
</dbReference>
<evidence type="ECO:0000313" key="12">
    <source>
        <dbReference type="EMBL" id="BCD98285.1"/>
    </source>
</evidence>
<dbReference type="GO" id="GO:0007165">
    <property type="term" value="P:signal transduction"/>
    <property type="evidence" value="ECO:0007669"/>
    <property type="project" value="UniProtKB-KW"/>
</dbReference>
<dbReference type="GO" id="GO:0006935">
    <property type="term" value="P:chemotaxis"/>
    <property type="evidence" value="ECO:0007669"/>
    <property type="project" value="InterPro"/>
</dbReference>